<keyword evidence="7" id="KW-1185">Reference proteome</keyword>
<feature type="domain" description="BZIP" evidence="5">
    <location>
        <begin position="194"/>
        <end position="257"/>
    </location>
</feature>
<keyword evidence="1" id="KW-0805">Transcription regulation</keyword>
<dbReference type="EMBL" id="JAVFKD010000015">
    <property type="protein sequence ID" value="KAK5988647.1"/>
    <property type="molecule type" value="Genomic_DNA"/>
</dbReference>
<evidence type="ECO:0000313" key="7">
    <source>
        <dbReference type="Proteomes" id="UP001338125"/>
    </source>
</evidence>
<feature type="compositionally biased region" description="Low complexity" evidence="4">
    <location>
        <begin position="95"/>
        <end position="112"/>
    </location>
</feature>
<dbReference type="PROSITE" id="PS00036">
    <property type="entry name" value="BZIP_BASIC"/>
    <property type="match status" value="1"/>
</dbReference>
<evidence type="ECO:0000256" key="2">
    <source>
        <dbReference type="ARBA" id="ARBA00023125"/>
    </source>
</evidence>
<dbReference type="Proteomes" id="UP001338125">
    <property type="component" value="Unassembled WGS sequence"/>
</dbReference>
<evidence type="ECO:0000256" key="1">
    <source>
        <dbReference type="ARBA" id="ARBA00023015"/>
    </source>
</evidence>
<accession>A0ABR0S905</accession>
<dbReference type="CDD" id="cd14687">
    <property type="entry name" value="bZIP_ATF2"/>
    <property type="match status" value="1"/>
</dbReference>
<keyword evidence="3" id="KW-0804">Transcription</keyword>
<comment type="caution">
    <text evidence="6">The sequence shown here is derived from an EMBL/GenBank/DDBJ whole genome shotgun (WGS) entry which is preliminary data.</text>
</comment>
<feature type="compositionally biased region" description="Basic and acidic residues" evidence="4">
    <location>
        <begin position="155"/>
        <end position="165"/>
    </location>
</feature>
<dbReference type="Pfam" id="PF00170">
    <property type="entry name" value="bZIP_1"/>
    <property type="match status" value="1"/>
</dbReference>
<keyword evidence="2" id="KW-0238">DNA-binding</keyword>
<dbReference type="PANTHER" id="PTHR23351">
    <property type="entry name" value="FOS TRANSCRIPTION FACTOR-RELATED"/>
    <property type="match status" value="1"/>
</dbReference>
<dbReference type="InterPro" id="IPR004827">
    <property type="entry name" value="bZIP"/>
</dbReference>
<dbReference type="Gene3D" id="1.20.5.170">
    <property type="match status" value="1"/>
</dbReference>
<name>A0ABR0S905_9HYPO</name>
<evidence type="ECO:0000313" key="6">
    <source>
        <dbReference type="EMBL" id="KAK5988647.1"/>
    </source>
</evidence>
<protein>
    <recommendedName>
        <fullName evidence="5">BZIP domain-containing protein</fullName>
    </recommendedName>
</protein>
<feature type="compositionally biased region" description="Low complexity" evidence="4">
    <location>
        <begin position="173"/>
        <end position="197"/>
    </location>
</feature>
<organism evidence="6 7">
    <name type="scientific">Cladobotryum mycophilum</name>
    <dbReference type="NCBI Taxonomy" id="491253"/>
    <lineage>
        <taxon>Eukaryota</taxon>
        <taxon>Fungi</taxon>
        <taxon>Dikarya</taxon>
        <taxon>Ascomycota</taxon>
        <taxon>Pezizomycotina</taxon>
        <taxon>Sordariomycetes</taxon>
        <taxon>Hypocreomycetidae</taxon>
        <taxon>Hypocreales</taxon>
        <taxon>Hypocreaceae</taxon>
        <taxon>Cladobotryum</taxon>
    </lineage>
</organism>
<evidence type="ECO:0000256" key="3">
    <source>
        <dbReference type="ARBA" id="ARBA00023163"/>
    </source>
</evidence>
<dbReference type="PROSITE" id="PS50217">
    <property type="entry name" value="BZIP"/>
    <property type="match status" value="1"/>
</dbReference>
<feature type="region of interest" description="Disordered" evidence="4">
    <location>
        <begin position="90"/>
        <end position="219"/>
    </location>
</feature>
<dbReference type="SMART" id="SM00338">
    <property type="entry name" value="BRLZ"/>
    <property type="match status" value="1"/>
</dbReference>
<dbReference type="InterPro" id="IPR000837">
    <property type="entry name" value="AP-1"/>
</dbReference>
<dbReference type="PANTHER" id="PTHR23351:SF24">
    <property type="entry name" value="ACTIVATING TRANSCRIPTION FACTOR 3-RELATED"/>
    <property type="match status" value="1"/>
</dbReference>
<sequence>MHTIPVVCPNSTLAIPPSSHPPSGKESALDDNCPGQWFGMSLDTSFTKCLEDSVIDPNLLGGCENLQDGTYTNNIAAVKDEVLSDITSPDLDIFSRSSPAKSSTSSNLLSITPPTPPCSPPATRKRGRPRKQQQPPPQEQPKPKRTRHPIVQMDHNPESPDHSSDSDSDSDSEPSTPQSHSRSQPQSQARAKSQARISRIREKNRVAASKCRRKQRKANGQLQAKFEKLEERHSQLCSEVGELEAEAYVLKNMLMSHGSCGCELIQQYFKDLAASLMHKMDLSSHASAGISSSMNDQG</sequence>
<dbReference type="InterPro" id="IPR046347">
    <property type="entry name" value="bZIP_sf"/>
</dbReference>
<gene>
    <name evidence="6" type="ORF">PT974_10133</name>
</gene>
<evidence type="ECO:0000256" key="4">
    <source>
        <dbReference type="SAM" id="MobiDB-lite"/>
    </source>
</evidence>
<dbReference type="SUPFAM" id="SSF57959">
    <property type="entry name" value="Leucine zipper domain"/>
    <property type="match status" value="1"/>
</dbReference>
<proteinExistence type="predicted"/>
<evidence type="ECO:0000259" key="5">
    <source>
        <dbReference type="PROSITE" id="PS50217"/>
    </source>
</evidence>
<reference evidence="6 7" key="1">
    <citation type="submission" date="2024-01" db="EMBL/GenBank/DDBJ databases">
        <title>Complete genome of Cladobotryum mycophilum ATHUM6906.</title>
        <authorList>
            <person name="Christinaki A.C."/>
            <person name="Myridakis A.I."/>
            <person name="Kouvelis V.N."/>
        </authorList>
    </citation>
    <scope>NUCLEOTIDE SEQUENCE [LARGE SCALE GENOMIC DNA]</scope>
    <source>
        <strain evidence="6 7">ATHUM6906</strain>
    </source>
</reference>